<feature type="compositionally biased region" description="Basic and acidic residues" evidence="5">
    <location>
        <begin position="706"/>
        <end position="720"/>
    </location>
</feature>
<dbReference type="InterPro" id="IPR001806">
    <property type="entry name" value="Small_GTPase"/>
</dbReference>
<dbReference type="FunFam" id="3.40.50.300:FF:001447">
    <property type="entry name" value="Ras-related protein Rab-1B"/>
    <property type="match status" value="1"/>
</dbReference>
<dbReference type="InterPro" id="IPR001849">
    <property type="entry name" value="PH_domain"/>
</dbReference>
<dbReference type="PROSITE" id="PS51421">
    <property type="entry name" value="RAS"/>
    <property type="match status" value="1"/>
</dbReference>
<dbReference type="InterPro" id="IPR027417">
    <property type="entry name" value="P-loop_NTPase"/>
</dbReference>
<evidence type="ECO:0000313" key="10">
    <source>
        <dbReference type="Proteomes" id="UP000007799"/>
    </source>
</evidence>
<dbReference type="STRING" id="946362.F2UKA9"/>
<dbReference type="InterPro" id="IPR011993">
    <property type="entry name" value="PH-like_dom_sf"/>
</dbReference>
<dbReference type="SMART" id="SM00174">
    <property type="entry name" value="RHO"/>
    <property type="match status" value="1"/>
</dbReference>
<keyword evidence="2" id="KW-0547">Nucleotide-binding</keyword>
<evidence type="ECO:0000259" key="6">
    <source>
        <dbReference type="PROSITE" id="PS50003"/>
    </source>
</evidence>
<evidence type="ECO:0000313" key="9">
    <source>
        <dbReference type="EMBL" id="EGD77558.1"/>
    </source>
</evidence>
<dbReference type="PRINTS" id="PR00449">
    <property type="entry name" value="RASTRNSFRMNG"/>
</dbReference>
<dbReference type="GeneID" id="16071002"/>
<dbReference type="SUPFAM" id="SSF50729">
    <property type="entry name" value="PH domain-like"/>
    <property type="match status" value="1"/>
</dbReference>
<dbReference type="PROSITE" id="PS50011">
    <property type="entry name" value="PROTEIN_KINASE_DOM"/>
    <property type="match status" value="1"/>
</dbReference>
<sequence length="916" mass="102588">MNPEYDYLFKLLLVGKSGAGKSCLLLRFAEDTFTQCHFTSSGGGVDFKNHTVELDGKVIKLQIWDMDGDESRFRTITSSYYRSAHGIIVCYDVTDKDSFDNVNYWLQEIDRYAHENVNRLLLGNKIDLEAKKQVDHATAKEFADNVGMPFLEVSAKNNINVEEAFMTVAADIKARMGPTIMKKKDPLVLEFKAKPSVKARRRVRRGVADTMCDWIEKKQGNFPHMWQRRWLVLSDTQLTYTKTEWQGEKPRGTIPLTDIFEVEVPDLTKPLFNLHTPSRTYFMSASSMDARDKWFSKINHAMKAVSFEEVSLTHEFLDKPRGQHGRVQVAKVSCEHITASVAAFKCLHLRNIVLDVGMVDAFTAEINLLRQVRINHENVVAFLGHGQMPITALEEHESTDTIRDLKQELPLVPFYLMEAMDMSLHSFLFDPCCPLTAAQALHCMRAAISAVHYLHSRTPSIIHADINTPNFLVNANFHVKLADFGCARAEERADTKFTDVVSTPGYAAPEVFSTEGWTKAIDVFSLGVVLFELLHQRKAYHYDGSGCTTLEEYKRRVSAFELPQVEEPTTDLARRDAANEDLLQTAIHSCLGKAGTRPSPVHLLDPLKKSRELYDARPVATPAWLGAKITQVQSHTEDTPVPSLSTVDRAWLPKPRGSSEEGEEEGDKSGNSDHLADGGSDGNARTQAAHEEAQAEGSSSGGSSGEEGKQDKQEKEKEKDENGEEWPEYEYDVFISYRKECDRVAAEGVADQLQHAQLRVFLDADSILPSHDWQQTFQDALRRSRLFLPLMSHRSLCETGPCNGLHNVTPTSPVDNVLLEYEMAVMLASKGRMSIFPVGLAEGVDVPGRGRAILPFGDFDFPSRCPETGTPTAPDGSVRATMEAVFSRQFHRLDPEDRAAKHVLARDVAAAVRRLQ</sequence>
<dbReference type="SUPFAM" id="SSF52540">
    <property type="entry name" value="P-loop containing nucleoside triphosphate hydrolases"/>
    <property type="match status" value="1"/>
</dbReference>
<feature type="domain" description="Protein kinase" evidence="7">
    <location>
        <begin position="313"/>
        <end position="614"/>
    </location>
</feature>
<dbReference type="SMART" id="SM00233">
    <property type="entry name" value="PH"/>
    <property type="match status" value="1"/>
</dbReference>
<dbReference type="Gene3D" id="3.40.50.300">
    <property type="entry name" value="P-loop containing nucleotide triphosphate hydrolases"/>
    <property type="match status" value="1"/>
</dbReference>
<dbReference type="SMART" id="SM00173">
    <property type="entry name" value="RAS"/>
    <property type="match status" value="1"/>
</dbReference>
<keyword evidence="9" id="KW-0808">Transferase</keyword>
<dbReference type="AlphaFoldDB" id="F2UKA9"/>
<evidence type="ECO:0000256" key="2">
    <source>
        <dbReference type="ARBA" id="ARBA00022741"/>
    </source>
</evidence>
<dbReference type="Gene3D" id="1.10.510.10">
    <property type="entry name" value="Transferase(Phosphotransferase) domain 1"/>
    <property type="match status" value="1"/>
</dbReference>
<dbReference type="InParanoid" id="F2UKA9"/>
<dbReference type="PROSITE" id="PS51420">
    <property type="entry name" value="RHO"/>
    <property type="match status" value="1"/>
</dbReference>
<dbReference type="Pfam" id="PF00069">
    <property type="entry name" value="Pkinase"/>
    <property type="match status" value="1"/>
</dbReference>
<dbReference type="EMBL" id="GL832978">
    <property type="protein sequence ID" value="EGD77558.1"/>
    <property type="molecule type" value="Genomic_DNA"/>
</dbReference>
<dbReference type="InterPro" id="IPR011009">
    <property type="entry name" value="Kinase-like_dom_sf"/>
</dbReference>
<dbReference type="PROSITE" id="PS51419">
    <property type="entry name" value="RAB"/>
    <property type="match status" value="1"/>
</dbReference>
<dbReference type="eggNOG" id="KOG1187">
    <property type="taxonomic scope" value="Eukaryota"/>
</dbReference>
<dbReference type="Gene3D" id="2.30.29.30">
    <property type="entry name" value="Pleckstrin-homology domain (PH domain)/Phosphotyrosine-binding domain (PTB)"/>
    <property type="match status" value="1"/>
</dbReference>
<feature type="compositionally biased region" description="Basic and acidic residues" evidence="5">
    <location>
        <begin position="667"/>
        <end position="676"/>
    </location>
</feature>
<dbReference type="InterPro" id="IPR050305">
    <property type="entry name" value="Small_GTPase_Rab"/>
</dbReference>
<organism evidence="10">
    <name type="scientific">Salpingoeca rosetta (strain ATCC 50818 / BSB-021)</name>
    <dbReference type="NCBI Taxonomy" id="946362"/>
    <lineage>
        <taxon>Eukaryota</taxon>
        <taxon>Choanoflagellata</taxon>
        <taxon>Craspedida</taxon>
        <taxon>Salpingoecidae</taxon>
        <taxon>Salpingoeca</taxon>
    </lineage>
</organism>
<dbReference type="PROSITE" id="PS50003">
    <property type="entry name" value="PH_DOMAIN"/>
    <property type="match status" value="1"/>
</dbReference>
<dbReference type="Gene3D" id="3.40.50.10140">
    <property type="entry name" value="Toll/interleukin-1 receptor homology (TIR) domain"/>
    <property type="match status" value="1"/>
</dbReference>
<dbReference type="GO" id="GO:0005525">
    <property type="term" value="F:GTP binding"/>
    <property type="evidence" value="ECO:0007669"/>
    <property type="project" value="UniProtKB-KW"/>
</dbReference>
<feature type="region of interest" description="Disordered" evidence="5">
    <location>
        <begin position="631"/>
        <end position="725"/>
    </location>
</feature>
<name>F2UKA9_SALR5</name>
<dbReference type="Pfam" id="PF00169">
    <property type="entry name" value="PH"/>
    <property type="match status" value="1"/>
</dbReference>
<evidence type="ECO:0000259" key="8">
    <source>
        <dbReference type="PROSITE" id="PS50104"/>
    </source>
</evidence>
<dbReference type="SUPFAM" id="SSF52200">
    <property type="entry name" value="Toll/Interleukin receptor TIR domain"/>
    <property type="match status" value="1"/>
</dbReference>
<comment type="similarity">
    <text evidence="1">Belongs to the small GTPase superfamily. Rab family.</text>
</comment>
<evidence type="ECO:0000256" key="5">
    <source>
        <dbReference type="SAM" id="MobiDB-lite"/>
    </source>
</evidence>
<evidence type="ECO:0000259" key="7">
    <source>
        <dbReference type="PROSITE" id="PS50011"/>
    </source>
</evidence>
<keyword evidence="4" id="KW-0449">Lipoprotein</keyword>
<dbReference type="SUPFAM" id="SSF56112">
    <property type="entry name" value="Protein kinase-like (PK-like)"/>
    <property type="match status" value="1"/>
</dbReference>
<dbReference type="RefSeq" id="XP_004990446.1">
    <property type="nucleotide sequence ID" value="XM_004990389.1"/>
</dbReference>
<keyword evidence="10" id="KW-1185">Reference proteome</keyword>
<dbReference type="KEGG" id="sre:PTSG_08656"/>
<proteinExistence type="inferred from homology"/>
<dbReference type="GO" id="GO:0003924">
    <property type="term" value="F:GTPase activity"/>
    <property type="evidence" value="ECO:0007669"/>
    <property type="project" value="InterPro"/>
</dbReference>
<protein>
    <submittedName>
        <fullName evidence="9">TKL/DICTY4 protein kinase</fullName>
    </submittedName>
</protein>
<dbReference type="PANTHER" id="PTHR47980">
    <property type="entry name" value="LD44762P"/>
    <property type="match status" value="1"/>
</dbReference>
<reference evidence="9" key="1">
    <citation type="submission" date="2009-08" db="EMBL/GenBank/DDBJ databases">
        <title>Annotation of Salpingoeca rosetta.</title>
        <authorList>
            <consortium name="The Broad Institute Genome Sequencing Platform"/>
            <person name="Russ C."/>
            <person name="Cuomo C."/>
            <person name="Burger G."/>
            <person name="Gray M.W."/>
            <person name="Holland P.W.H."/>
            <person name="King N."/>
            <person name="Lang F.B.F."/>
            <person name="Roger A.J."/>
            <person name="Ruiz-Trillo I."/>
            <person name="Young S.K."/>
            <person name="Zeng Q."/>
            <person name="Gargeya S."/>
            <person name="Alvarado L."/>
            <person name="Berlin A."/>
            <person name="Chapman S.B."/>
            <person name="Chen Z."/>
            <person name="Freedman E."/>
            <person name="Gellesch M."/>
            <person name="Goldberg J."/>
            <person name="Griggs A."/>
            <person name="Gujja S."/>
            <person name="Heilman E."/>
            <person name="Heiman D."/>
            <person name="Howarth C."/>
            <person name="Mehta T."/>
            <person name="Neiman D."/>
            <person name="Pearson M."/>
            <person name="Roberts A."/>
            <person name="Saif S."/>
            <person name="Shea T."/>
            <person name="Shenoy N."/>
            <person name="Sisk P."/>
            <person name="Stolte C."/>
            <person name="Sykes S."/>
            <person name="White J."/>
            <person name="Yandava C."/>
            <person name="Haas B."/>
            <person name="Nusbaum C."/>
            <person name="Birren B."/>
        </authorList>
    </citation>
    <scope>NUCLEOTIDE SEQUENCE [LARGE SCALE GENOMIC DNA]</scope>
    <source>
        <strain evidence="9">ATCC 50818</strain>
    </source>
</reference>
<dbReference type="SMART" id="SM00176">
    <property type="entry name" value="RAN"/>
    <property type="match status" value="1"/>
</dbReference>
<dbReference type="SMART" id="SM00175">
    <property type="entry name" value="RAB"/>
    <property type="match status" value="1"/>
</dbReference>
<dbReference type="GO" id="GO:0005524">
    <property type="term" value="F:ATP binding"/>
    <property type="evidence" value="ECO:0007669"/>
    <property type="project" value="InterPro"/>
</dbReference>
<gene>
    <name evidence="9" type="ORF">PTSG_08656</name>
</gene>
<dbReference type="InterPro" id="IPR000719">
    <property type="entry name" value="Prot_kinase_dom"/>
</dbReference>
<dbReference type="NCBIfam" id="TIGR00231">
    <property type="entry name" value="small_GTP"/>
    <property type="match status" value="1"/>
</dbReference>
<evidence type="ECO:0000256" key="1">
    <source>
        <dbReference type="ARBA" id="ARBA00006270"/>
    </source>
</evidence>
<feature type="domain" description="PH" evidence="6">
    <location>
        <begin position="208"/>
        <end position="303"/>
    </location>
</feature>
<evidence type="ECO:0000256" key="4">
    <source>
        <dbReference type="ARBA" id="ARBA00023288"/>
    </source>
</evidence>
<dbReference type="InterPro" id="IPR000157">
    <property type="entry name" value="TIR_dom"/>
</dbReference>
<dbReference type="Proteomes" id="UP000007799">
    <property type="component" value="Unassembled WGS sequence"/>
</dbReference>
<dbReference type="GO" id="GO:0007165">
    <property type="term" value="P:signal transduction"/>
    <property type="evidence" value="ECO:0007669"/>
    <property type="project" value="InterPro"/>
</dbReference>
<dbReference type="eggNOG" id="KOG0084">
    <property type="taxonomic scope" value="Eukaryota"/>
</dbReference>
<dbReference type="InterPro" id="IPR005225">
    <property type="entry name" value="Small_GTP-bd"/>
</dbReference>
<feature type="domain" description="TIR" evidence="8">
    <location>
        <begin position="729"/>
        <end position="912"/>
    </location>
</feature>
<dbReference type="Pfam" id="PF00071">
    <property type="entry name" value="Ras"/>
    <property type="match status" value="1"/>
</dbReference>
<evidence type="ECO:0000256" key="3">
    <source>
        <dbReference type="ARBA" id="ARBA00023134"/>
    </source>
</evidence>
<keyword evidence="9" id="KW-0418">Kinase</keyword>
<dbReference type="GO" id="GO:0004672">
    <property type="term" value="F:protein kinase activity"/>
    <property type="evidence" value="ECO:0007669"/>
    <property type="project" value="InterPro"/>
</dbReference>
<dbReference type="PROSITE" id="PS50104">
    <property type="entry name" value="TIR"/>
    <property type="match status" value="1"/>
</dbReference>
<keyword evidence="3" id="KW-0342">GTP-binding</keyword>
<accession>F2UKA9</accession>
<dbReference type="InterPro" id="IPR035897">
    <property type="entry name" value="Toll_tir_struct_dom_sf"/>
</dbReference>
<dbReference type="Pfam" id="PF13676">
    <property type="entry name" value="TIR_2"/>
    <property type="match status" value="1"/>
</dbReference>